<gene>
    <name evidence="1" type="ORF">B0I36DRAFT_316006</name>
</gene>
<dbReference type="EMBL" id="JAGTJQ010000002">
    <property type="protein sequence ID" value="KAH7038322.1"/>
    <property type="molecule type" value="Genomic_DNA"/>
</dbReference>
<dbReference type="RefSeq" id="XP_046017443.1">
    <property type="nucleotide sequence ID" value="XM_046152949.1"/>
</dbReference>
<accession>A0A9P9BUM9</accession>
<dbReference type="Proteomes" id="UP000756346">
    <property type="component" value="Unassembled WGS sequence"/>
</dbReference>
<proteinExistence type="predicted"/>
<dbReference type="GeneID" id="70182495"/>
<name>A0A9P9BUM9_9PEZI</name>
<evidence type="ECO:0000313" key="2">
    <source>
        <dbReference type="Proteomes" id="UP000756346"/>
    </source>
</evidence>
<comment type="caution">
    <text evidence="1">The sequence shown here is derived from an EMBL/GenBank/DDBJ whole genome shotgun (WGS) entry which is preliminary data.</text>
</comment>
<reference evidence="1" key="1">
    <citation type="journal article" date="2021" name="Nat. Commun.">
        <title>Genetic determinants of endophytism in the Arabidopsis root mycobiome.</title>
        <authorList>
            <person name="Mesny F."/>
            <person name="Miyauchi S."/>
            <person name="Thiergart T."/>
            <person name="Pickel B."/>
            <person name="Atanasova L."/>
            <person name="Karlsson M."/>
            <person name="Huettel B."/>
            <person name="Barry K.W."/>
            <person name="Haridas S."/>
            <person name="Chen C."/>
            <person name="Bauer D."/>
            <person name="Andreopoulos W."/>
            <person name="Pangilinan J."/>
            <person name="LaButti K."/>
            <person name="Riley R."/>
            <person name="Lipzen A."/>
            <person name="Clum A."/>
            <person name="Drula E."/>
            <person name="Henrissat B."/>
            <person name="Kohler A."/>
            <person name="Grigoriev I.V."/>
            <person name="Martin F.M."/>
            <person name="Hacquard S."/>
        </authorList>
    </citation>
    <scope>NUCLEOTIDE SEQUENCE</scope>
    <source>
        <strain evidence="1">MPI-CAGE-CH-0230</strain>
    </source>
</reference>
<sequence>MLTPRRFCFAFFLRHLSDCQAVKNFFKNTLVLNIKRNQQGCLRSKQPLVTAVRSASLYSGTRHTHTSRTYSAPPGFSTPFICILPRKHYPECAQTPADFDSLPS</sequence>
<protein>
    <submittedName>
        <fullName evidence="1">Uncharacterized protein</fullName>
    </submittedName>
</protein>
<dbReference type="AlphaFoldDB" id="A0A9P9BUM9"/>
<evidence type="ECO:0000313" key="1">
    <source>
        <dbReference type="EMBL" id="KAH7038322.1"/>
    </source>
</evidence>
<keyword evidence="2" id="KW-1185">Reference proteome</keyword>
<organism evidence="1 2">
    <name type="scientific">Microdochium trichocladiopsis</name>
    <dbReference type="NCBI Taxonomy" id="1682393"/>
    <lineage>
        <taxon>Eukaryota</taxon>
        <taxon>Fungi</taxon>
        <taxon>Dikarya</taxon>
        <taxon>Ascomycota</taxon>
        <taxon>Pezizomycotina</taxon>
        <taxon>Sordariomycetes</taxon>
        <taxon>Xylariomycetidae</taxon>
        <taxon>Xylariales</taxon>
        <taxon>Microdochiaceae</taxon>
        <taxon>Microdochium</taxon>
    </lineage>
</organism>